<evidence type="ECO:0000256" key="2">
    <source>
        <dbReference type="ARBA" id="ARBA00008017"/>
    </source>
</evidence>
<dbReference type="SUPFAM" id="SSF82689">
    <property type="entry name" value="Mechanosensitive channel protein MscS (YggB), C-terminal domain"/>
    <property type="match status" value="1"/>
</dbReference>
<accession>A0A6J7P7D8</accession>
<dbReference type="PANTHER" id="PTHR30460">
    <property type="entry name" value="MODERATE CONDUCTANCE MECHANOSENSITIVE CHANNEL YBIO"/>
    <property type="match status" value="1"/>
</dbReference>
<dbReference type="InterPro" id="IPR049142">
    <property type="entry name" value="MS_channel_1st"/>
</dbReference>
<gene>
    <name evidence="11" type="ORF">UFOPK3957_01608</name>
</gene>
<dbReference type="PANTHER" id="PTHR30460:SF0">
    <property type="entry name" value="MODERATE CONDUCTANCE MECHANOSENSITIVE CHANNEL YBIO"/>
    <property type="match status" value="1"/>
</dbReference>
<keyword evidence="4 7" id="KW-0812">Transmembrane</keyword>
<evidence type="ECO:0000256" key="7">
    <source>
        <dbReference type="SAM" id="Phobius"/>
    </source>
</evidence>
<sequence length="321" mass="35495">MTAMTMFAGVIAAASSKDVAWWTTFWEWLIGTPLRVIATIVIAFIVRVVLGWIVKRVVLRTSERARRERLEQTRKVTRTAELSVILLTQRTEQRAAAIGSLLSSVIAITVWGTAIVVILEVMGVDIAPLLASAGVIGVILGFGAQTLIKDYLSGIFIILEDQFGVGDIVDVGPVVGTVEEVSLRFTRLRDMSGVVWYVRNGEILRVANRSQGWTLAIVDIPVDYDSDLDRVRDLIEKVAIDMDEDPTYDDMLLGQPQFAGVESMSGNAVVVRVTAKAVPEMQVQLVRTIRERIKLAFDRAGIIVPVLPPQQMTPPMEPRRQ</sequence>
<reference evidence="11" key="1">
    <citation type="submission" date="2020-05" db="EMBL/GenBank/DDBJ databases">
        <authorList>
            <person name="Chiriac C."/>
            <person name="Salcher M."/>
            <person name="Ghai R."/>
            <person name="Kavagutti S V."/>
        </authorList>
    </citation>
    <scope>NUCLEOTIDE SEQUENCE</scope>
</reference>
<dbReference type="Gene3D" id="2.30.30.60">
    <property type="match status" value="1"/>
</dbReference>
<protein>
    <submittedName>
        <fullName evidence="11">Unannotated protein</fullName>
    </submittedName>
</protein>
<dbReference type="EMBL" id="CAFBOM010000312">
    <property type="protein sequence ID" value="CAB5001490.1"/>
    <property type="molecule type" value="Genomic_DNA"/>
</dbReference>
<dbReference type="InterPro" id="IPR011014">
    <property type="entry name" value="MscS_channel_TM-2"/>
</dbReference>
<dbReference type="SUPFAM" id="SSF82861">
    <property type="entry name" value="Mechanosensitive channel protein MscS (YggB), transmembrane region"/>
    <property type="match status" value="1"/>
</dbReference>
<dbReference type="InterPro" id="IPR011066">
    <property type="entry name" value="MscS_channel_C_sf"/>
</dbReference>
<keyword evidence="3" id="KW-1003">Cell membrane</keyword>
<evidence type="ECO:0000259" key="8">
    <source>
        <dbReference type="Pfam" id="PF00924"/>
    </source>
</evidence>
<feature type="domain" description="Mechanosensitive ion channel transmembrane helices 2/3" evidence="10">
    <location>
        <begin position="105"/>
        <end position="145"/>
    </location>
</feature>
<evidence type="ECO:0000256" key="5">
    <source>
        <dbReference type="ARBA" id="ARBA00022989"/>
    </source>
</evidence>
<keyword evidence="5 7" id="KW-1133">Transmembrane helix</keyword>
<evidence type="ECO:0000256" key="1">
    <source>
        <dbReference type="ARBA" id="ARBA00004651"/>
    </source>
</evidence>
<organism evidence="11">
    <name type="scientific">freshwater metagenome</name>
    <dbReference type="NCBI Taxonomy" id="449393"/>
    <lineage>
        <taxon>unclassified sequences</taxon>
        <taxon>metagenomes</taxon>
        <taxon>ecological metagenomes</taxon>
    </lineage>
</organism>
<dbReference type="Gene3D" id="3.30.70.100">
    <property type="match status" value="1"/>
</dbReference>
<dbReference type="InterPro" id="IPR049278">
    <property type="entry name" value="MS_channel_C"/>
</dbReference>
<dbReference type="Pfam" id="PF21082">
    <property type="entry name" value="MS_channel_3rd"/>
    <property type="match status" value="1"/>
</dbReference>
<dbReference type="Pfam" id="PF00924">
    <property type="entry name" value="MS_channel_2nd"/>
    <property type="match status" value="1"/>
</dbReference>
<feature type="domain" description="Mechanosensitive ion channel MscS C-terminal" evidence="9">
    <location>
        <begin position="218"/>
        <end position="303"/>
    </location>
</feature>
<dbReference type="GO" id="GO:0005886">
    <property type="term" value="C:plasma membrane"/>
    <property type="evidence" value="ECO:0007669"/>
    <property type="project" value="UniProtKB-SubCell"/>
</dbReference>
<name>A0A6J7P7D8_9ZZZZ</name>
<keyword evidence="6 7" id="KW-0472">Membrane</keyword>
<comment type="subcellular location">
    <subcellularLocation>
        <location evidence="1">Cell membrane</location>
        <topology evidence="1">Multi-pass membrane protein</topology>
    </subcellularLocation>
</comment>
<feature type="transmembrane region" description="Helical" evidence="7">
    <location>
        <begin position="126"/>
        <end position="148"/>
    </location>
</feature>
<feature type="domain" description="Mechanosensitive ion channel MscS" evidence="8">
    <location>
        <begin position="146"/>
        <end position="209"/>
    </location>
</feature>
<evidence type="ECO:0000259" key="10">
    <source>
        <dbReference type="Pfam" id="PF21088"/>
    </source>
</evidence>
<evidence type="ECO:0000256" key="6">
    <source>
        <dbReference type="ARBA" id="ARBA00023136"/>
    </source>
</evidence>
<dbReference type="Gene3D" id="1.10.287.1260">
    <property type="match status" value="1"/>
</dbReference>
<evidence type="ECO:0000259" key="9">
    <source>
        <dbReference type="Pfam" id="PF21082"/>
    </source>
</evidence>
<dbReference type="InterPro" id="IPR045276">
    <property type="entry name" value="YbiO_bact"/>
</dbReference>
<dbReference type="AlphaFoldDB" id="A0A6J7P7D8"/>
<dbReference type="InterPro" id="IPR010920">
    <property type="entry name" value="LSM_dom_sf"/>
</dbReference>
<dbReference type="FunFam" id="2.30.30.60:FF:000001">
    <property type="entry name" value="MscS Mechanosensitive ion channel"/>
    <property type="match status" value="1"/>
</dbReference>
<comment type="similarity">
    <text evidence="2">Belongs to the MscS (TC 1.A.23) family.</text>
</comment>
<dbReference type="InterPro" id="IPR006685">
    <property type="entry name" value="MscS_channel_2nd"/>
</dbReference>
<feature type="transmembrane region" description="Helical" evidence="7">
    <location>
        <begin position="32"/>
        <end position="54"/>
    </location>
</feature>
<evidence type="ECO:0000256" key="3">
    <source>
        <dbReference type="ARBA" id="ARBA00022475"/>
    </source>
</evidence>
<evidence type="ECO:0000256" key="4">
    <source>
        <dbReference type="ARBA" id="ARBA00022692"/>
    </source>
</evidence>
<dbReference type="GO" id="GO:0008381">
    <property type="term" value="F:mechanosensitive monoatomic ion channel activity"/>
    <property type="evidence" value="ECO:0007669"/>
    <property type="project" value="InterPro"/>
</dbReference>
<feature type="transmembrane region" description="Helical" evidence="7">
    <location>
        <begin position="95"/>
        <end position="120"/>
    </location>
</feature>
<evidence type="ECO:0000313" key="11">
    <source>
        <dbReference type="EMBL" id="CAB5001490.1"/>
    </source>
</evidence>
<dbReference type="InterPro" id="IPR023408">
    <property type="entry name" value="MscS_beta-dom_sf"/>
</dbReference>
<dbReference type="SUPFAM" id="SSF50182">
    <property type="entry name" value="Sm-like ribonucleoproteins"/>
    <property type="match status" value="1"/>
</dbReference>
<proteinExistence type="inferred from homology"/>
<dbReference type="Pfam" id="PF21088">
    <property type="entry name" value="MS_channel_1st"/>
    <property type="match status" value="1"/>
</dbReference>